<feature type="DNA-binding region" description="OmpR/PhoB-type" evidence="5">
    <location>
        <begin position="1"/>
        <end position="93"/>
    </location>
</feature>
<dbReference type="Pfam" id="PF00486">
    <property type="entry name" value="Trans_reg_C"/>
    <property type="match status" value="1"/>
</dbReference>
<evidence type="ECO:0000256" key="5">
    <source>
        <dbReference type="PROSITE-ProRule" id="PRU01091"/>
    </source>
</evidence>
<keyword evidence="9" id="KW-1185">Reference proteome</keyword>
<name>A0A8J3Y8G9_9ACTN</name>
<dbReference type="InterPro" id="IPR011990">
    <property type="entry name" value="TPR-like_helical_dom_sf"/>
</dbReference>
<protein>
    <recommendedName>
        <fullName evidence="7">OmpR/PhoB-type domain-containing protein</fullName>
    </recommendedName>
</protein>
<dbReference type="Proteomes" id="UP000652013">
    <property type="component" value="Unassembled WGS sequence"/>
</dbReference>
<dbReference type="SUPFAM" id="SSF48452">
    <property type="entry name" value="TPR-like"/>
    <property type="match status" value="2"/>
</dbReference>
<keyword evidence="2" id="KW-0805">Transcription regulation</keyword>
<dbReference type="InterPro" id="IPR051677">
    <property type="entry name" value="AfsR-DnrI-RedD_regulator"/>
</dbReference>
<dbReference type="AlphaFoldDB" id="A0A8J3Y8G9"/>
<feature type="region of interest" description="Disordered" evidence="6">
    <location>
        <begin position="251"/>
        <end position="287"/>
    </location>
</feature>
<dbReference type="EMBL" id="BOOY01000025">
    <property type="protein sequence ID" value="GIJ03843.1"/>
    <property type="molecule type" value="Genomic_DNA"/>
</dbReference>
<feature type="compositionally biased region" description="Pro residues" evidence="6">
    <location>
        <begin position="259"/>
        <end position="279"/>
    </location>
</feature>
<dbReference type="SMART" id="SM01043">
    <property type="entry name" value="BTAD"/>
    <property type="match status" value="1"/>
</dbReference>
<dbReference type="InterPro" id="IPR005158">
    <property type="entry name" value="BTAD"/>
</dbReference>
<keyword evidence="3 5" id="KW-0238">DNA-binding</keyword>
<dbReference type="InterPro" id="IPR036388">
    <property type="entry name" value="WH-like_DNA-bd_sf"/>
</dbReference>
<evidence type="ECO:0000313" key="9">
    <source>
        <dbReference type="Proteomes" id="UP000652013"/>
    </source>
</evidence>
<dbReference type="CDD" id="cd15831">
    <property type="entry name" value="BTAD"/>
    <property type="match status" value="1"/>
</dbReference>
<dbReference type="PROSITE" id="PS51755">
    <property type="entry name" value="OMPR_PHOB"/>
    <property type="match status" value="1"/>
</dbReference>
<dbReference type="RefSeq" id="WP_203939101.1">
    <property type="nucleotide sequence ID" value="NZ_BAAAGJ010000002.1"/>
</dbReference>
<evidence type="ECO:0000256" key="4">
    <source>
        <dbReference type="ARBA" id="ARBA00023163"/>
    </source>
</evidence>
<dbReference type="Pfam" id="PF03704">
    <property type="entry name" value="BTAD"/>
    <property type="match status" value="1"/>
</dbReference>
<evidence type="ECO:0000256" key="6">
    <source>
        <dbReference type="SAM" id="MobiDB-lite"/>
    </source>
</evidence>
<dbReference type="SMART" id="SM00862">
    <property type="entry name" value="Trans_reg_C"/>
    <property type="match status" value="1"/>
</dbReference>
<dbReference type="PANTHER" id="PTHR35807:SF1">
    <property type="entry name" value="TRANSCRIPTIONAL REGULATOR REDD"/>
    <property type="match status" value="1"/>
</dbReference>
<evidence type="ECO:0000256" key="3">
    <source>
        <dbReference type="ARBA" id="ARBA00023125"/>
    </source>
</evidence>
<dbReference type="GO" id="GO:0003677">
    <property type="term" value="F:DNA binding"/>
    <property type="evidence" value="ECO:0007669"/>
    <property type="project" value="UniProtKB-UniRule"/>
</dbReference>
<dbReference type="GO" id="GO:0006355">
    <property type="term" value="P:regulation of DNA-templated transcription"/>
    <property type="evidence" value="ECO:0007669"/>
    <property type="project" value="InterPro"/>
</dbReference>
<comment type="caution">
    <text evidence="8">The sequence shown here is derived from an EMBL/GenBank/DDBJ whole genome shotgun (WGS) entry which is preliminary data.</text>
</comment>
<reference evidence="8" key="1">
    <citation type="submission" date="2021-01" db="EMBL/GenBank/DDBJ databases">
        <title>Whole genome shotgun sequence of Spirilliplanes yamanashiensis NBRC 15828.</title>
        <authorList>
            <person name="Komaki H."/>
            <person name="Tamura T."/>
        </authorList>
    </citation>
    <scope>NUCLEOTIDE SEQUENCE</scope>
    <source>
        <strain evidence="8">NBRC 15828</strain>
    </source>
</reference>
<dbReference type="GO" id="GO:0000160">
    <property type="term" value="P:phosphorelay signal transduction system"/>
    <property type="evidence" value="ECO:0007669"/>
    <property type="project" value="InterPro"/>
</dbReference>
<dbReference type="InterPro" id="IPR041664">
    <property type="entry name" value="AAA_16"/>
</dbReference>
<organism evidence="8 9">
    <name type="scientific">Spirilliplanes yamanashiensis</name>
    <dbReference type="NCBI Taxonomy" id="42233"/>
    <lineage>
        <taxon>Bacteria</taxon>
        <taxon>Bacillati</taxon>
        <taxon>Actinomycetota</taxon>
        <taxon>Actinomycetes</taxon>
        <taxon>Micromonosporales</taxon>
        <taxon>Micromonosporaceae</taxon>
        <taxon>Spirilliplanes</taxon>
    </lineage>
</organism>
<dbReference type="InterPro" id="IPR001867">
    <property type="entry name" value="OmpR/PhoB-type_DNA-bd"/>
</dbReference>
<dbReference type="Gene3D" id="3.40.50.300">
    <property type="entry name" value="P-loop containing nucleotide triphosphate hydrolases"/>
    <property type="match status" value="1"/>
</dbReference>
<dbReference type="Pfam" id="PF13191">
    <property type="entry name" value="AAA_16"/>
    <property type="match status" value="1"/>
</dbReference>
<dbReference type="SUPFAM" id="SSF52540">
    <property type="entry name" value="P-loop containing nucleoside triphosphate hydrolases"/>
    <property type="match status" value="1"/>
</dbReference>
<accession>A0A8J3Y8G9</accession>
<feature type="domain" description="OmpR/PhoB-type" evidence="7">
    <location>
        <begin position="1"/>
        <end position="93"/>
    </location>
</feature>
<comment type="similarity">
    <text evidence="1">Belongs to the AfsR/DnrI/RedD regulatory family.</text>
</comment>
<keyword evidence="4" id="KW-0804">Transcription</keyword>
<dbReference type="InterPro" id="IPR016032">
    <property type="entry name" value="Sig_transdc_resp-reg_C-effctor"/>
</dbReference>
<evidence type="ECO:0000259" key="7">
    <source>
        <dbReference type="PROSITE" id="PS51755"/>
    </source>
</evidence>
<dbReference type="SUPFAM" id="SSF46894">
    <property type="entry name" value="C-terminal effector domain of the bipartite response regulators"/>
    <property type="match status" value="1"/>
</dbReference>
<evidence type="ECO:0000313" key="8">
    <source>
        <dbReference type="EMBL" id="GIJ03843.1"/>
    </source>
</evidence>
<proteinExistence type="inferred from homology"/>
<dbReference type="Gene3D" id="1.25.40.10">
    <property type="entry name" value="Tetratricopeptide repeat domain"/>
    <property type="match status" value="1"/>
</dbReference>
<gene>
    <name evidence="8" type="ORF">Sya03_31950</name>
</gene>
<dbReference type="InterPro" id="IPR027417">
    <property type="entry name" value="P-loop_NTPase"/>
</dbReference>
<dbReference type="PANTHER" id="PTHR35807">
    <property type="entry name" value="TRANSCRIPTIONAL REGULATOR REDD-RELATED"/>
    <property type="match status" value="1"/>
</dbReference>
<sequence length="1111" mass="117462">MRVQVLGDLEVAVGDQAADLGGLKPRTLLALLVAADGRAVSVEYLINQIWGDAPPARVETSLQSYVARLRRALDPGRSAERLRTHAGGYSLDVTAAEVDARRFTDLVRRARGNGNAEPLLTEALGLWKGAAYAGVGGPALAAEATRLEELRMAATEQLWEARIGQGRHAEAVPELEQLVRLHPLREGMWALLGRALYRSARQGDALAALRRAREHLAEELGVDPGPELRRLEELILRQDPALDAAAPALDAAPVRGGSAPPPVPAAEPAAAPAPAPTPSPAAGAPGPRLFGRDDALAAADHVLRDAAGGRGGIVLVTGEAGIGKTRLTEALAARAGALGFRCGRGGWEAEACPALWGWSEATRQVLGRPGLLDPPSADVVDASAASFRQAAALADALRDGPPTMLVLDDVHWADTESLRLLRRVAAQLPALPVVLVVALRSAPAEIGPAVVDALAALARTGPVRVDLAGLDAAAITAWVEAYADLRVPPEVAAELAARTDGNPFYVTELVRLLVRDGGLTSLDAGAWRVVPDGVRDVVRERLARLPESSALVLGTAAVAGRSFDLLVVAHAAGAEREQVAEAVESALMLGLVDELEPGRFRFSHALVRDAIYHGLPAPTRARAHAEVAVALEQRYAGEVGAHVAELAEHYRLAGPLHARSAWVFARRAGLAAAAGSAHDEAYRLLAEAAELQDLDPHVTAAEREPVLLGQAAALIRLGRPIEAWQPVARAARAALDRGDAVGAARAMLTITTGTWGWRNAGDWDDAAVALWEDVLARLPEDRADLRALVRVSLAVELLYRPGSAGRTTALADEAVQAVRRSGARDTVRFQVLRLAVQALIRPDLLHHRTPILDELLTLAVDLGDVSGLAGALTTRASDRTELGRLAEADADLVRAEEHARRHQLPGDLMVAGWCRATWRQLTGDLAGAEADIADLEAFQATLAMAGMGIALVQLSLLRWVQGRLGELVATLEGAARHFPLFRELLGLALVEAGRADEARRVLGPWPDQPPLPWNYLWSTFVVFRSYTWMGLGDAAAVADLRAQLAPYSGRFAGTLPVGVAGAVDLTLGELAAADGDPAAARAHLSAARRTHAELGLPVWLARTDAALDRLG</sequence>
<evidence type="ECO:0000256" key="1">
    <source>
        <dbReference type="ARBA" id="ARBA00005820"/>
    </source>
</evidence>
<evidence type="ECO:0000256" key="2">
    <source>
        <dbReference type="ARBA" id="ARBA00023015"/>
    </source>
</evidence>
<dbReference type="Gene3D" id="1.10.10.10">
    <property type="entry name" value="Winged helix-like DNA-binding domain superfamily/Winged helix DNA-binding domain"/>
    <property type="match status" value="1"/>
</dbReference>